<sequence length="180" mass="19957">MTCLVAFFGKGRFLAPGFRCLPRPTQDFFFSHSGYLEGVSMFCKSWWWPYTGMRLSSYHVNLSVSCGFVCVEFRNLVRDFLGPKSLYLMYREVDLQLLSDTSPSLPILVNTLTRNDCGPGSIPLALFINANFPPGPAATATLPAPAPVVVGVRTHKSKVTTRCSVNNSQRVFPLNPAESR</sequence>
<dbReference type="EMBL" id="JAPMOS010000095">
    <property type="protein sequence ID" value="KAJ4455715.1"/>
    <property type="molecule type" value="Genomic_DNA"/>
</dbReference>
<protein>
    <submittedName>
        <fullName evidence="1">Uncharacterized protein</fullName>
    </submittedName>
</protein>
<evidence type="ECO:0000313" key="1">
    <source>
        <dbReference type="EMBL" id="KAJ4455715.1"/>
    </source>
</evidence>
<gene>
    <name evidence="1" type="ORF">PAPYR_9274</name>
</gene>
<proteinExistence type="predicted"/>
<comment type="caution">
    <text evidence="1">The sequence shown here is derived from an EMBL/GenBank/DDBJ whole genome shotgun (WGS) entry which is preliminary data.</text>
</comment>
<accession>A0ABQ8UFY4</accession>
<organism evidence="1 2">
    <name type="scientific">Paratrimastix pyriformis</name>
    <dbReference type="NCBI Taxonomy" id="342808"/>
    <lineage>
        <taxon>Eukaryota</taxon>
        <taxon>Metamonada</taxon>
        <taxon>Preaxostyla</taxon>
        <taxon>Paratrimastigidae</taxon>
        <taxon>Paratrimastix</taxon>
    </lineage>
</organism>
<dbReference type="Proteomes" id="UP001141327">
    <property type="component" value="Unassembled WGS sequence"/>
</dbReference>
<evidence type="ECO:0000313" key="2">
    <source>
        <dbReference type="Proteomes" id="UP001141327"/>
    </source>
</evidence>
<keyword evidence="2" id="KW-1185">Reference proteome</keyword>
<reference evidence="1" key="1">
    <citation type="journal article" date="2022" name="bioRxiv">
        <title>Genomics of Preaxostyla Flagellates Illuminates Evolutionary Transitions and the Path Towards Mitochondrial Loss.</title>
        <authorList>
            <person name="Novak L.V.F."/>
            <person name="Treitli S.C."/>
            <person name="Pyrih J."/>
            <person name="Halakuc P."/>
            <person name="Pipaliya S.V."/>
            <person name="Vacek V."/>
            <person name="Brzon O."/>
            <person name="Soukal P."/>
            <person name="Eme L."/>
            <person name="Dacks J.B."/>
            <person name="Karnkowska A."/>
            <person name="Elias M."/>
            <person name="Hampl V."/>
        </authorList>
    </citation>
    <scope>NUCLEOTIDE SEQUENCE</scope>
    <source>
        <strain evidence="1">RCP-MX</strain>
    </source>
</reference>
<name>A0ABQ8UFY4_9EUKA</name>